<feature type="domain" description="Glabrous enhancer-binding protein-like DBD" evidence="3">
    <location>
        <begin position="189"/>
        <end position="278"/>
    </location>
</feature>
<evidence type="ECO:0000313" key="5">
    <source>
        <dbReference type="Proteomes" id="UP001346149"/>
    </source>
</evidence>
<dbReference type="InterPro" id="IPR007592">
    <property type="entry name" value="GEBP"/>
</dbReference>
<dbReference type="PANTHER" id="PTHR31662:SF33">
    <property type="entry name" value="DNA-BINDING STOREKEEPER PROTEIN TRANSCRIPTIONAL REGULATOR-LIKE PROTEIN"/>
    <property type="match status" value="1"/>
</dbReference>
<name>A0AAN7RHN2_TRANT</name>
<evidence type="ECO:0000259" key="3">
    <source>
        <dbReference type="Pfam" id="PF04504"/>
    </source>
</evidence>
<evidence type="ECO:0000313" key="4">
    <source>
        <dbReference type="EMBL" id="KAK4798721.1"/>
    </source>
</evidence>
<feature type="compositionally biased region" description="Pro residues" evidence="2">
    <location>
        <begin position="7"/>
        <end position="16"/>
    </location>
</feature>
<feature type="region of interest" description="Disordered" evidence="2">
    <location>
        <begin position="286"/>
        <end position="305"/>
    </location>
</feature>
<dbReference type="EMBL" id="JAXQNO010000005">
    <property type="protein sequence ID" value="KAK4798721.1"/>
    <property type="molecule type" value="Genomic_DNA"/>
</dbReference>
<proteinExistence type="inferred from homology"/>
<keyword evidence="5" id="KW-1185">Reference proteome</keyword>
<comment type="similarity">
    <text evidence="1">Belongs to the GeBP family.</text>
</comment>
<accession>A0AAN7RHN2</accession>
<reference evidence="4 5" key="1">
    <citation type="journal article" date="2023" name="Hortic Res">
        <title>Pangenome of water caltrop reveals structural variations and asymmetric subgenome divergence after allopolyploidization.</title>
        <authorList>
            <person name="Zhang X."/>
            <person name="Chen Y."/>
            <person name="Wang L."/>
            <person name="Yuan Y."/>
            <person name="Fang M."/>
            <person name="Shi L."/>
            <person name="Lu R."/>
            <person name="Comes H.P."/>
            <person name="Ma Y."/>
            <person name="Chen Y."/>
            <person name="Huang G."/>
            <person name="Zhou Y."/>
            <person name="Zheng Z."/>
            <person name="Qiu Y."/>
        </authorList>
    </citation>
    <scope>NUCLEOTIDE SEQUENCE [LARGE SCALE GENOMIC DNA]</scope>
    <source>
        <strain evidence="4">F231</strain>
    </source>
</reference>
<feature type="compositionally biased region" description="Polar residues" evidence="2">
    <location>
        <begin position="135"/>
        <end position="153"/>
    </location>
</feature>
<comment type="caution">
    <text evidence="4">The sequence shown here is derived from an EMBL/GenBank/DDBJ whole genome shotgun (WGS) entry which is preliminary data.</text>
</comment>
<feature type="compositionally biased region" description="Polar residues" evidence="2">
    <location>
        <begin position="102"/>
        <end position="128"/>
    </location>
</feature>
<protein>
    <recommendedName>
        <fullName evidence="3">Glabrous enhancer-binding protein-like DBD domain-containing protein</fullName>
    </recommendedName>
</protein>
<evidence type="ECO:0000256" key="1">
    <source>
        <dbReference type="ARBA" id="ARBA00010820"/>
    </source>
</evidence>
<sequence>MARKHPPPAVQPPPPESSDEEEASDESEEESSDSEEPNLAQQKRPLPTPSSAQPVAANPRSVKSSSSESEAETHRETESESESDSESESESDPNGKARKESQPTSLGNSTPKRSPVSDSETENSSDGTPQAGKPSESQRTRMGQNLKRPQSEVTVEADGAATPLPKRTRHANIQTSQPSVGESSKNLRKFWTDEDELTLLNGVREYVQKTGYVPSANISSFHEFIKDDLRLDALPGQLTNKIRNLKKRFRRCEAELKNGNELKPNMQQCFDLSAKLWDSETGIMKETSSRKASANGATPKKKRNSTKKISIPVAVTLSPPKSVKDEGNKADVATQASLFELHLESSLKDVVSSRFLRNGLSLIDSSQRKKWDEEWKKLTLTELDLAAERHLLLYQMIKMIKDAYKEA</sequence>
<dbReference type="Pfam" id="PF04504">
    <property type="entry name" value="GeBP-like_DBD"/>
    <property type="match status" value="1"/>
</dbReference>
<dbReference type="AlphaFoldDB" id="A0AAN7RHN2"/>
<evidence type="ECO:0000256" key="2">
    <source>
        <dbReference type="SAM" id="MobiDB-lite"/>
    </source>
</evidence>
<feature type="compositionally biased region" description="Acidic residues" evidence="2">
    <location>
        <begin position="79"/>
        <end position="91"/>
    </location>
</feature>
<dbReference type="PANTHER" id="PTHR31662">
    <property type="entry name" value="BNAANNG10740D PROTEIN-RELATED"/>
    <property type="match status" value="1"/>
</dbReference>
<dbReference type="GO" id="GO:0006355">
    <property type="term" value="P:regulation of DNA-templated transcription"/>
    <property type="evidence" value="ECO:0007669"/>
    <property type="project" value="InterPro"/>
</dbReference>
<organism evidence="4 5">
    <name type="scientific">Trapa natans</name>
    <name type="common">Water chestnut</name>
    <dbReference type="NCBI Taxonomy" id="22666"/>
    <lineage>
        <taxon>Eukaryota</taxon>
        <taxon>Viridiplantae</taxon>
        <taxon>Streptophyta</taxon>
        <taxon>Embryophyta</taxon>
        <taxon>Tracheophyta</taxon>
        <taxon>Spermatophyta</taxon>
        <taxon>Magnoliopsida</taxon>
        <taxon>eudicotyledons</taxon>
        <taxon>Gunneridae</taxon>
        <taxon>Pentapetalae</taxon>
        <taxon>rosids</taxon>
        <taxon>malvids</taxon>
        <taxon>Myrtales</taxon>
        <taxon>Lythraceae</taxon>
        <taxon>Trapa</taxon>
    </lineage>
</organism>
<feature type="compositionally biased region" description="Polar residues" evidence="2">
    <location>
        <begin position="171"/>
        <end position="184"/>
    </location>
</feature>
<dbReference type="GO" id="GO:0005634">
    <property type="term" value="C:nucleus"/>
    <property type="evidence" value="ECO:0007669"/>
    <property type="project" value="TreeGrafter"/>
</dbReference>
<dbReference type="InterPro" id="IPR053932">
    <property type="entry name" value="GeBP-like_DBD"/>
</dbReference>
<feature type="region of interest" description="Disordered" evidence="2">
    <location>
        <begin position="1"/>
        <end position="184"/>
    </location>
</feature>
<feature type="compositionally biased region" description="Acidic residues" evidence="2">
    <location>
        <begin position="17"/>
        <end position="36"/>
    </location>
</feature>
<gene>
    <name evidence="4" type="ORF">SAY86_031047</name>
</gene>
<dbReference type="Proteomes" id="UP001346149">
    <property type="component" value="Unassembled WGS sequence"/>
</dbReference>